<gene>
    <name evidence="2" type="ORF">DF185_22260</name>
</gene>
<feature type="signal peptide" evidence="1">
    <location>
        <begin position="1"/>
        <end position="23"/>
    </location>
</feature>
<comment type="caution">
    <text evidence="2">The sequence shown here is derived from an EMBL/GenBank/DDBJ whole genome shotgun (WGS) entry which is preliminary data.</text>
</comment>
<dbReference type="EMBL" id="QFLI01000015">
    <property type="protein sequence ID" value="PXX95443.1"/>
    <property type="molecule type" value="Genomic_DNA"/>
</dbReference>
<accession>A0A2V3ZQL3</accession>
<evidence type="ECO:0000313" key="3">
    <source>
        <dbReference type="Proteomes" id="UP000248079"/>
    </source>
</evidence>
<dbReference type="Proteomes" id="UP000248079">
    <property type="component" value="Unassembled WGS sequence"/>
</dbReference>
<dbReference type="RefSeq" id="WP_110363847.1">
    <property type="nucleotide sequence ID" value="NZ_QFLI01000015.1"/>
</dbReference>
<name>A0A2V3ZQL3_9BACT</name>
<keyword evidence="1" id="KW-0732">Signal</keyword>
<protein>
    <recommendedName>
        <fullName evidence="4">TonB-dependent receptor plug domain-containing protein</fullName>
    </recommendedName>
</protein>
<feature type="chain" id="PRO_5016063930" description="TonB-dependent receptor plug domain-containing protein" evidence="1">
    <location>
        <begin position="24"/>
        <end position="121"/>
    </location>
</feature>
<dbReference type="OrthoDB" id="1121095at2"/>
<sequence length="121" mass="13871">MRILSQFILLLILSLLFSCQNKASQEKEAEPMPKLIDFQLDKYESIIDEKVSQYKSQSRVKENPLIVLDGKPYRYDDLKKEKTLKVYADTIVSIGSLPWETGKALYGNRAEDGVIIISTTR</sequence>
<proteinExistence type="predicted"/>
<reference evidence="2 3" key="1">
    <citation type="submission" date="2018-05" db="EMBL/GenBank/DDBJ databases">
        <title>Marinifilum breve JC075T sp. nov., a marine bacterium isolated from Yongle Blue Hole in the South China Sea.</title>
        <authorList>
            <person name="Fu T."/>
        </authorList>
    </citation>
    <scope>NUCLEOTIDE SEQUENCE [LARGE SCALE GENOMIC DNA]</scope>
    <source>
        <strain evidence="2 3">JC075</strain>
    </source>
</reference>
<evidence type="ECO:0008006" key="4">
    <source>
        <dbReference type="Google" id="ProtNLM"/>
    </source>
</evidence>
<organism evidence="2 3">
    <name type="scientific">Marinifilum breve</name>
    <dbReference type="NCBI Taxonomy" id="2184082"/>
    <lineage>
        <taxon>Bacteria</taxon>
        <taxon>Pseudomonadati</taxon>
        <taxon>Bacteroidota</taxon>
        <taxon>Bacteroidia</taxon>
        <taxon>Marinilabiliales</taxon>
        <taxon>Marinifilaceae</taxon>
    </lineage>
</organism>
<dbReference type="AlphaFoldDB" id="A0A2V3ZQL3"/>
<evidence type="ECO:0000256" key="1">
    <source>
        <dbReference type="SAM" id="SignalP"/>
    </source>
</evidence>
<evidence type="ECO:0000313" key="2">
    <source>
        <dbReference type="EMBL" id="PXX95443.1"/>
    </source>
</evidence>
<keyword evidence="3" id="KW-1185">Reference proteome</keyword>
<dbReference type="PROSITE" id="PS51257">
    <property type="entry name" value="PROKAR_LIPOPROTEIN"/>
    <property type="match status" value="1"/>
</dbReference>